<keyword evidence="3" id="KW-1185">Reference proteome</keyword>
<dbReference type="Proteomes" id="UP000481153">
    <property type="component" value="Unassembled WGS sequence"/>
</dbReference>
<feature type="domain" description="Complex 1 LYR protein" evidence="1">
    <location>
        <begin position="10"/>
        <end position="70"/>
    </location>
</feature>
<dbReference type="VEuPathDB" id="FungiDB:AeMF1_001417"/>
<gene>
    <name evidence="2" type="ORF">Ae201684_006971</name>
</gene>
<dbReference type="GO" id="GO:0034551">
    <property type="term" value="P:mitochondrial respiratory chain complex III assembly"/>
    <property type="evidence" value="ECO:0007669"/>
    <property type="project" value="InterPro"/>
</dbReference>
<dbReference type="PANTHER" id="PTHR47484:SF1">
    <property type="entry name" value="COMPLEX 1 PROTEIN CONTAINING PROTEIN, EXPRESSED"/>
    <property type="match status" value="1"/>
</dbReference>
<organism evidence="2 3">
    <name type="scientific">Aphanomyces euteiches</name>
    <dbReference type="NCBI Taxonomy" id="100861"/>
    <lineage>
        <taxon>Eukaryota</taxon>
        <taxon>Sar</taxon>
        <taxon>Stramenopiles</taxon>
        <taxon>Oomycota</taxon>
        <taxon>Saprolegniomycetes</taxon>
        <taxon>Saprolegniales</taxon>
        <taxon>Verrucalvaceae</taxon>
        <taxon>Aphanomyces</taxon>
    </lineage>
</organism>
<evidence type="ECO:0000259" key="1">
    <source>
        <dbReference type="Pfam" id="PF05347"/>
    </source>
</evidence>
<evidence type="ECO:0000313" key="3">
    <source>
        <dbReference type="Proteomes" id="UP000481153"/>
    </source>
</evidence>
<protein>
    <recommendedName>
        <fullName evidence="1">Complex 1 LYR protein domain-containing protein</fullName>
    </recommendedName>
</protein>
<dbReference type="CDD" id="cd20267">
    <property type="entry name" value="Complex1_LYR_LYRM7"/>
    <property type="match status" value="1"/>
</dbReference>
<dbReference type="EMBL" id="VJMJ01000087">
    <property type="protein sequence ID" value="KAF0736814.1"/>
    <property type="molecule type" value="Genomic_DNA"/>
</dbReference>
<dbReference type="GO" id="GO:0005739">
    <property type="term" value="C:mitochondrion"/>
    <property type="evidence" value="ECO:0007669"/>
    <property type="project" value="GOC"/>
</dbReference>
<sequence length="92" mass="11024">MTRFIKAKPEVLRLYREILRTARQFQWTNEKGEPWSKILKQNARMEIEHSRHDTDSEVIARKILSGWESLHQVQEKIAEKAKSLHDQARDQK</sequence>
<dbReference type="Pfam" id="PF05347">
    <property type="entry name" value="Complex1_LYR"/>
    <property type="match status" value="1"/>
</dbReference>
<dbReference type="PANTHER" id="PTHR47484">
    <property type="entry name" value="COMPLEX 1 PROTEIN CONTAINING PROTEIN, EXPRESSED"/>
    <property type="match status" value="1"/>
</dbReference>
<dbReference type="InterPro" id="IPR008011">
    <property type="entry name" value="Complex1_LYR_dom"/>
</dbReference>
<accession>A0A6G0XA26</accession>
<proteinExistence type="predicted"/>
<evidence type="ECO:0000313" key="2">
    <source>
        <dbReference type="EMBL" id="KAF0736814.1"/>
    </source>
</evidence>
<reference evidence="2 3" key="1">
    <citation type="submission" date="2019-07" db="EMBL/GenBank/DDBJ databases">
        <title>Genomics analysis of Aphanomyces spp. identifies a new class of oomycete effector associated with host adaptation.</title>
        <authorList>
            <person name="Gaulin E."/>
        </authorList>
    </citation>
    <scope>NUCLEOTIDE SEQUENCE [LARGE SCALE GENOMIC DNA]</scope>
    <source>
        <strain evidence="2 3">ATCC 201684</strain>
    </source>
</reference>
<dbReference type="InterPro" id="IPR045298">
    <property type="entry name" value="Complex1_LYR_LYRM7"/>
</dbReference>
<comment type="caution">
    <text evidence="2">The sequence shown here is derived from an EMBL/GenBank/DDBJ whole genome shotgun (WGS) entry which is preliminary data.</text>
</comment>
<dbReference type="AlphaFoldDB" id="A0A6G0XA26"/>
<name>A0A6G0XA26_9STRA</name>